<dbReference type="Proteomes" id="UP001057702">
    <property type="component" value="Unassembled WGS sequence"/>
</dbReference>
<accession>A0ABT1Q8X5</accession>
<evidence type="ECO:0000256" key="1">
    <source>
        <dbReference type="SAM" id="MobiDB-lite"/>
    </source>
</evidence>
<feature type="compositionally biased region" description="Acidic residues" evidence="1">
    <location>
        <begin position="41"/>
        <end position="52"/>
    </location>
</feature>
<evidence type="ECO:0000313" key="3">
    <source>
        <dbReference type="Proteomes" id="UP001057702"/>
    </source>
</evidence>
<evidence type="ECO:0008006" key="4">
    <source>
        <dbReference type="Google" id="ProtNLM"/>
    </source>
</evidence>
<dbReference type="EMBL" id="JANFNG010000078">
    <property type="protein sequence ID" value="MCQ4085222.1"/>
    <property type="molecule type" value="Genomic_DNA"/>
</dbReference>
<comment type="caution">
    <text evidence="2">The sequence shown here is derived from an EMBL/GenBank/DDBJ whole genome shotgun (WGS) entry which is preliminary data.</text>
</comment>
<feature type="region of interest" description="Disordered" evidence="1">
    <location>
        <begin position="1"/>
        <end position="61"/>
    </location>
</feature>
<gene>
    <name evidence="2" type="ORF">NGB36_32860</name>
</gene>
<feature type="non-terminal residue" evidence="2">
    <location>
        <position position="1"/>
    </location>
</feature>
<dbReference type="RefSeq" id="WP_255924347.1">
    <property type="nucleotide sequence ID" value="NZ_JANFNG010000078.1"/>
</dbReference>
<reference evidence="2" key="1">
    <citation type="submission" date="2022-06" db="EMBL/GenBank/DDBJ databases">
        <title>Draft genome sequence of Streptomyces sp. RB6PN25 isolated from peat swamp forest in Thailand.</title>
        <authorList>
            <person name="Duangmal K."/>
            <person name="Klaysubun C."/>
        </authorList>
    </citation>
    <scope>NUCLEOTIDE SEQUENCE</scope>
    <source>
        <strain evidence="2">RB6PN25</strain>
    </source>
</reference>
<feature type="compositionally biased region" description="Low complexity" evidence="1">
    <location>
        <begin position="12"/>
        <end position="27"/>
    </location>
</feature>
<keyword evidence="3" id="KW-1185">Reference proteome</keyword>
<sequence>TEKVAATSQKLGQAMYAQTQTQTQTQAGGDGAGAHEAKEEAGEDVVDAEIVDDDKSQGGTR</sequence>
<protein>
    <recommendedName>
        <fullName evidence="4">Molecular chaperone DnaK</fullName>
    </recommendedName>
</protein>
<evidence type="ECO:0000313" key="2">
    <source>
        <dbReference type="EMBL" id="MCQ4085222.1"/>
    </source>
</evidence>
<name>A0ABT1Q8X5_9ACTN</name>
<proteinExistence type="predicted"/>
<organism evidence="2 3">
    <name type="scientific">Streptomyces humicola</name>
    <dbReference type="NCBI Taxonomy" id="2953240"/>
    <lineage>
        <taxon>Bacteria</taxon>
        <taxon>Bacillati</taxon>
        <taxon>Actinomycetota</taxon>
        <taxon>Actinomycetes</taxon>
        <taxon>Kitasatosporales</taxon>
        <taxon>Streptomycetaceae</taxon>
        <taxon>Streptomyces</taxon>
    </lineage>
</organism>
<feature type="compositionally biased region" description="Polar residues" evidence="1">
    <location>
        <begin position="1"/>
        <end position="11"/>
    </location>
</feature>